<feature type="domain" description="GH18" evidence="2">
    <location>
        <begin position="9"/>
        <end position="158"/>
    </location>
</feature>
<evidence type="ECO:0000313" key="4">
    <source>
        <dbReference type="Proteomes" id="UP000298390"/>
    </source>
</evidence>
<evidence type="ECO:0000256" key="1">
    <source>
        <dbReference type="SAM" id="MobiDB-lite"/>
    </source>
</evidence>
<organism evidence="3 4">
    <name type="scientific">Rhodofomes roseus</name>
    <dbReference type="NCBI Taxonomy" id="34475"/>
    <lineage>
        <taxon>Eukaryota</taxon>
        <taxon>Fungi</taxon>
        <taxon>Dikarya</taxon>
        <taxon>Basidiomycota</taxon>
        <taxon>Agaricomycotina</taxon>
        <taxon>Agaricomycetes</taxon>
        <taxon>Polyporales</taxon>
        <taxon>Rhodofomes</taxon>
    </lineage>
</organism>
<dbReference type="Proteomes" id="UP000298390">
    <property type="component" value="Unassembled WGS sequence"/>
</dbReference>
<dbReference type="InterPro" id="IPR001223">
    <property type="entry name" value="Glyco_hydro18_cat"/>
</dbReference>
<dbReference type="Pfam" id="PF00704">
    <property type="entry name" value="Glyco_hydro_18"/>
    <property type="match status" value="1"/>
</dbReference>
<sequence>MQAEGSAVSALAAWTAAGMPAHQIVLGVAGYGHSYYVDPIAALTSNKLNIYPAFNASEQPLGDASDNTTNMDVCGVVSGPSGVFDLWGLINVGFLNVNGSAANGIHYIFDWCSQSEPDDTQPFVYNQTSQVMVSFDNAQSFEAKGGFIAKNNLRGFAISGRRAATTRTSSLTQYAPPRASPTRAASAEYRTDCVPPLTP</sequence>
<dbReference type="SUPFAM" id="SSF51445">
    <property type="entry name" value="(Trans)glycosidases"/>
    <property type="match status" value="1"/>
</dbReference>
<dbReference type="STRING" id="34475.A0A4Y9XTS9"/>
<dbReference type="InterPro" id="IPR017853">
    <property type="entry name" value="GH"/>
</dbReference>
<dbReference type="EMBL" id="SEKV01000860">
    <property type="protein sequence ID" value="TFY53178.1"/>
    <property type="molecule type" value="Genomic_DNA"/>
</dbReference>
<feature type="region of interest" description="Disordered" evidence="1">
    <location>
        <begin position="167"/>
        <end position="199"/>
    </location>
</feature>
<evidence type="ECO:0000313" key="3">
    <source>
        <dbReference type="EMBL" id="TFY53178.1"/>
    </source>
</evidence>
<feature type="compositionally biased region" description="Low complexity" evidence="1">
    <location>
        <begin position="167"/>
        <end position="187"/>
    </location>
</feature>
<proteinExistence type="predicted"/>
<dbReference type="GO" id="GO:0005975">
    <property type="term" value="P:carbohydrate metabolic process"/>
    <property type="evidence" value="ECO:0007669"/>
    <property type="project" value="InterPro"/>
</dbReference>
<dbReference type="Gene3D" id="3.20.20.80">
    <property type="entry name" value="Glycosidases"/>
    <property type="match status" value="1"/>
</dbReference>
<accession>A0A4Y9XTS9</accession>
<name>A0A4Y9XTS9_9APHY</name>
<gene>
    <name evidence="3" type="ORF">EVJ58_g9592</name>
</gene>
<evidence type="ECO:0000259" key="2">
    <source>
        <dbReference type="Pfam" id="PF00704"/>
    </source>
</evidence>
<protein>
    <recommendedName>
        <fullName evidence="2">GH18 domain-containing protein</fullName>
    </recommendedName>
</protein>
<dbReference type="AlphaFoldDB" id="A0A4Y9XTS9"/>
<reference evidence="3 4" key="1">
    <citation type="submission" date="2019-01" db="EMBL/GenBank/DDBJ databases">
        <title>Genome sequencing of the rare red list fungi Fomitopsis rosea.</title>
        <authorList>
            <person name="Buettner E."/>
            <person name="Kellner H."/>
        </authorList>
    </citation>
    <scope>NUCLEOTIDE SEQUENCE [LARGE SCALE GENOMIC DNA]</scope>
    <source>
        <strain evidence="3 4">DSM 105464</strain>
    </source>
</reference>
<comment type="caution">
    <text evidence="3">The sequence shown here is derived from an EMBL/GenBank/DDBJ whole genome shotgun (WGS) entry which is preliminary data.</text>
</comment>